<evidence type="ECO:0000313" key="2">
    <source>
        <dbReference type="EMBL" id="CAB1460516.1"/>
    </source>
</evidence>
<protein>
    <submittedName>
        <fullName evidence="2">Uncharacterized protein</fullName>
    </submittedName>
</protein>
<sequence length="131" mass="14588">MVKGQRRRQSEMRELTERKMSKRKSPTAALSCFSEGLSSASGRVWYSLAAAELGVDTWLVSTNTRSVTALLATDPSHWKKLRAKISTHLMEGAIREGEPKNHWAGFYSHYFLLLKRDAGSQGPQPVAEPGL</sequence>
<name>A0A9N7ZDX1_PLEPL</name>
<evidence type="ECO:0000256" key="1">
    <source>
        <dbReference type="SAM" id="MobiDB-lite"/>
    </source>
</evidence>
<proteinExistence type="predicted"/>
<gene>
    <name evidence="2" type="ORF">PLEPLA_LOCUS48367</name>
</gene>
<dbReference type="AlphaFoldDB" id="A0A9N7ZDX1"/>
<feature type="region of interest" description="Disordered" evidence="1">
    <location>
        <begin position="1"/>
        <end position="24"/>
    </location>
</feature>
<evidence type="ECO:0000313" key="3">
    <source>
        <dbReference type="Proteomes" id="UP001153269"/>
    </source>
</evidence>
<dbReference type="Proteomes" id="UP001153269">
    <property type="component" value="Unassembled WGS sequence"/>
</dbReference>
<reference evidence="2" key="1">
    <citation type="submission" date="2020-03" db="EMBL/GenBank/DDBJ databases">
        <authorList>
            <person name="Weist P."/>
        </authorList>
    </citation>
    <scope>NUCLEOTIDE SEQUENCE</scope>
</reference>
<organism evidence="2 3">
    <name type="scientific">Pleuronectes platessa</name>
    <name type="common">European plaice</name>
    <dbReference type="NCBI Taxonomy" id="8262"/>
    <lineage>
        <taxon>Eukaryota</taxon>
        <taxon>Metazoa</taxon>
        <taxon>Chordata</taxon>
        <taxon>Craniata</taxon>
        <taxon>Vertebrata</taxon>
        <taxon>Euteleostomi</taxon>
        <taxon>Actinopterygii</taxon>
        <taxon>Neopterygii</taxon>
        <taxon>Teleostei</taxon>
        <taxon>Neoteleostei</taxon>
        <taxon>Acanthomorphata</taxon>
        <taxon>Carangaria</taxon>
        <taxon>Pleuronectiformes</taxon>
        <taxon>Pleuronectoidei</taxon>
        <taxon>Pleuronectidae</taxon>
        <taxon>Pleuronectes</taxon>
    </lineage>
</organism>
<keyword evidence="3" id="KW-1185">Reference proteome</keyword>
<feature type="compositionally biased region" description="Basic and acidic residues" evidence="1">
    <location>
        <begin position="8"/>
        <end position="19"/>
    </location>
</feature>
<dbReference type="EMBL" id="CADEAL010004481">
    <property type="protein sequence ID" value="CAB1460516.1"/>
    <property type="molecule type" value="Genomic_DNA"/>
</dbReference>
<accession>A0A9N7ZDX1</accession>
<comment type="caution">
    <text evidence="2">The sequence shown here is derived from an EMBL/GenBank/DDBJ whole genome shotgun (WGS) entry which is preliminary data.</text>
</comment>